<dbReference type="InterPro" id="IPR036390">
    <property type="entry name" value="WH_DNA-bd_sf"/>
</dbReference>
<dbReference type="PROSITE" id="PS51000">
    <property type="entry name" value="HTH_DEOR_2"/>
    <property type="match status" value="1"/>
</dbReference>
<dbReference type="InterPro" id="IPR001034">
    <property type="entry name" value="DeoR_HTH"/>
</dbReference>
<gene>
    <name evidence="5" type="ORF">ACFSX5_13900</name>
</gene>
<feature type="domain" description="HTH deoR-type" evidence="4">
    <location>
        <begin position="6"/>
        <end position="61"/>
    </location>
</feature>
<keyword evidence="3" id="KW-0804">Transcription</keyword>
<dbReference type="EMBL" id="JBHUNP010000001">
    <property type="protein sequence ID" value="MFD2648879.1"/>
    <property type="molecule type" value="Genomic_DNA"/>
</dbReference>
<keyword evidence="2" id="KW-0805">Transcription regulation</keyword>
<evidence type="ECO:0000256" key="2">
    <source>
        <dbReference type="ARBA" id="ARBA00023015"/>
    </source>
</evidence>
<keyword evidence="1" id="KW-0678">Repressor</keyword>
<dbReference type="Pfam" id="PF00455">
    <property type="entry name" value="DeoRC"/>
    <property type="match status" value="1"/>
</dbReference>
<protein>
    <submittedName>
        <fullName evidence="5">DeoR/GlpR family DNA-binding transcription regulator</fullName>
    </submittedName>
</protein>
<dbReference type="PANTHER" id="PTHR30363">
    <property type="entry name" value="HTH-TYPE TRANSCRIPTIONAL REGULATOR SRLR-RELATED"/>
    <property type="match status" value="1"/>
</dbReference>
<evidence type="ECO:0000313" key="5">
    <source>
        <dbReference type="EMBL" id="MFD2648879.1"/>
    </source>
</evidence>
<dbReference type="Proteomes" id="UP001597521">
    <property type="component" value="Unassembled WGS sequence"/>
</dbReference>
<dbReference type="PRINTS" id="PR00037">
    <property type="entry name" value="HTHLACR"/>
</dbReference>
<dbReference type="SMART" id="SM00420">
    <property type="entry name" value="HTH_DEOR"/>
    <property type="match status" value="1"/>
</dbReference>
<dbReference type="SUPFAM" id="SSF100950">
    <property type="entry name" value="NagB/RpiA/CoA transferase-like"/>
    <property type="match status" value="1"/>
</dbReference>
<dbReference type="GO" id="GO:0003677">
    <property type="term" value="F:DNA binding"/>
    <property type="evidence" value="ECO:0007669"/>
    <property type="project" value="UniProtKB-KW"/>
</dbReference>
<dbReference type="InterPro" id="IPR014036">
    <property type="entry name" value="DeoR-like_C"/>
</dbReference>
<accession>A0ABW5QNJ3</accession>
<name>A0ABW5QNJ3_9HYPH</name>
<comment type="caution">
    <text evidence="5">The sequence shown here is derived from an EMBL/GenBank/DDBJ whole genome shotgun (WGS) entry which is preliminary data.</text>
</comment>
<keyword evidence="6" id="KW-1185">Reference proteome</keyword>
<dbReference type="PANTHER" id="PTHR30363:SF4">
    <property type="entry name" value="GLYCEROL-3-PHOSPHATE REGULON REPRESSOR"/>
    <property type="match status" value="1"/>
</dbReference>
<dbReference type="RefSeq" id="WP_386834218.1">
    <property type="nucleotide sequence ID" value="NZ_JBHUNP010000001.1"/>
</dbReference>
<evidence type="ECO:0000259" key="4">
    <source>
        <dbReference type="PROSITE" id="PS51000"/>
    </source>
</evidence>
<sequence>MPHHKLSARQQDILARIGARGAQQIDQLARDYGLTTQSIRRDINALCAMGLARRLHGGVDLPVVPRNTPVHARAGLNSAAKRLIADWIARDIPHGATVFLGIGTTVRYAAEALRRHRNLTVVTNSVDVALILGEAEGVELHLTGGIWRSNDRDLAGMETARYFERFHATHAVVGAGGLDPVSGALDFSHGDAQVTNAILANARTCYLAADKSKWTRDAAVRVAPLSSFTTFVTDQLPAAREARESLDRSGVRVVACNDLVESS</sequence>
<proteinExistence type="predicted"/>
<dbReference type="InterPro" id="IPR050313">
    <property type="entry name" value="Carb_Metab_HTH_regulators"/>
</dbReference>
<dbReference type="Pfam" id="PF08220">
    <property type="entry name" value="HTH_DeoR"/>
    <property type="match status" value="1"/>
</dbReference>
<dbReference type="InterPro" id="IPR037171">
    <property type="entry name" value="NagB/RpiA_transferase-like"/>
</dbReference>
<dbReference type="Gene3D" id="3.40.50.1360">
    <property type="match status" value="1"/>
</dbReference>
<evidence type="ECO:0000256" key="1">
    <source>
        <dbReference type="ARBA" id="ARBA00022491"/>
    </source>
</evidence>
<keyword evidence="5" id="KW-0238">DNA-binding</keyword>
<organism evidence="5 6">
    <name type="scientific">Devosia albogilva</name>
    <dbReference type="NCBI Taxonomy" id="429726"/>
    <lineage>
        <taxon>Bacteria</taxon>
        <taxon>Pseudomonadati</taxon>
        <taxon>Pseudomonadota</taxon>
        <taxon>Alphaproteobacteria</taxon>
        <taxon>Hyphomicrobiales</taxon>
        <taxon>Devosiaceae</taxon>
        <taxon>Devosia</taxon>
    </lineage>
</organism>
<reference evidence="6" key="1">
    <citation type="journal article" date="2019" name="Int. J. Syst. Evol. Microbiol.">
        <title>The Global Catalogue of Microorganisms (GCM) 10K type strain sequencing project: providing services to taxonomists for standard genome sequencing and annotation.</title>
        <authorList>
            <consortium name="The Broad Institute Genomics Platform"/>
            <consortium name="The Broad Institute Genome Sequencing Center for Infectious Disease"/>
            <person name="Wu L."/>
            <person name="Ma J."/>
        </authorList>
    </citation>
    <scope>NUCLEOTIDE SEQUENCE [LARGE SCALE GENOMIC DNA]</scope>
    <source>
        <strain evidence="6">CCM 7427</strain>
    </source>
</reference>
<evidence type="ECO:0000256" key="3">
    <source>
        <dbReference type="ARBA" id="ARBA00023163"/>
    </source>
</evidence>
<evidence type="ECO:0000313" key="6">
    <source>
        <dbReference type="Proteomes" id="UP001597521"/>
    </source>
</evidence>
<dbReference type="SUPFAM" id="SSF46785">
    <property type="entry name" value="Winged helix' DNA-binding domain"/>
    <property type="match status" value="1"/>
</dbReference>
<dbReference type="SMART" id="SM01134">
    <property type="entry name" value="DeoRC"/>
    <property type="match status" value="1"/>
</dbReference>